<accession>A0ABT2WY52</accession>
<feature type="domain" description="Amidohydrolase 3" evidence="2">
    <location>
        <begin position="69"/>
        <end position="137"/>
    </location>
</feature>
<dbReference type="EMBL" id="JAOVQN010000051">
    <property type="protein sequence ID" value="MCU9840578.1"/>
    <property type="molecule type" value="Genomic_DNA"/>
</dbReference>
<organism evidence="3 4">
    <name type="scientific">Ruegeria marisflavi</name>
    <dbReference type="NCBI Taxonomy" id="2984152"/>
    <lineage>
        <taxon>Bacteria</taxon>
        <taxon>Pseudomonadati</taxon>
        <taxon>Pseudomonadota</taxon>
        <taxon>Alphaproteobacteria</taxon>
        <taxon>Rhodobacterales</taxon>
        <taxon>Roseobacteraceae</taxon>
        <taxon>Ruegeria</taxon>
    </lineage>
</organism>
<evidence type="ECO:0000313" key="4">
    <source>
        <dbReference type="Proteomes" id="UP001321014"/>
    </source>
</evidence>
<reference evidence="3 4" key="1">
    <citation type="submission" date="2022-10" db="EMBL/GenBank/DDBJ databases">
        <title>Ruegeria sp. nov., isolated from ocean surface water.</title>
        <authorList>
            <person name="He W."/>
            <person name="Wang L."/>
            <person name="Zhang D.-F."/>
        </authorList>
    </citation>
    <scope>NUCLEOTIDE SEQUENCE [LARGE SCALE GENOMIC DNA]</scope>
    <source>
        <strain evidence="3 4">WL0004</strain>
    </source>
</reference>
<dbReference type="Pfam" id="PF07969">
    <property type="entry name" value="Amidohydro_3"/>
    <property type="match status" value="1"/>
</dbReference>
<dbReference type="Gene3D" id="2.30.40.10">
    <property type="entry name" value="Urease, subunit C, domain 1"/>
    <property type="match status" value="1"/>
</dbReference>
<keyword evidence="1" id="KW-0732">Signal</keyword>
<dbReference type="SUPFAM" id="SSF51338">
    <property type="entry name" value="Composite domain of metallo-dependent hydrolases"/>
    <property type="match status" value="1"/>
</dbReference>
<dbReference type="PANTHER" id="PTHR22642">
    <property type="entry name" value="IMIDAZOLONEPROPIONASE"/>
    <property type="match status" value="1"/>
</dbReference>
<dbReference type="Gene3D" id="3.10.310.70">
    <property type="match status" value="1"/>
</dbReference>
<protein>
    <submittedName>
        <fullName evidence="3">Amidohydrolase family protein</fullName>
    </submittedName>
</protein>
<sequence>MKMITASVLALCASLAHAQDAADLVLKNAFVLTMDKENPEAQAVAVRGNQIVYVGDVGGVESLTGENTEVLDLTGKMVLPGYVSAHDHVLGSAWSTLGVDLNAAKDKEETLQMLRDYVAENPDLPIVVGQGYNATLMGGGADCR</sequence>
<dbReference type="InterPro" id="IPR011059">
    <property type="entry name" value="Metal-dep_hydrolase_composite"/>
</dbReference>
<evidence type="ECO:0000259" key="2">
    <source>
        <dbReference type="Pfam" id="PF07969"/>
    </source>
</evidence>
<keyword evidence="4" id="KW-1185">Reference proteome</keyword>
<dbReference type="PANTHER" id="PTHR22642:SF2">
    <property type="entry name" value="PROTEIN LONG AFTER FAR-RED 3"/>
    <property type="match status" value="1"/>
</dbReference>
<comment type="caution">
    <text evidence="3">The sequence shown here is derived from an EMBL/GenBank/DDBJ whole genome shotgun (WGS) entry which is preliminary data.</text>
</comment>
<evidence type="ECO:0000256" key="1">
    <source>
        <dbReference type="SAM" id="SignalP"/>
    </source>
</evidence>
<evidence type="ECO:0000313" key="3">
    <source>
        <dbReference type="EMBL" id="MCU9840578.1"/>
    </source>
</evidence>
<dbReference type="Proteomes" id="UP001321014">
    <property type="component" value="Unassembled WGS sequence"/>
</dbReference>
<feature type="chain" id="PRO_5046467917" evidence="1">
    <location>
        <begin position="19"/>
        <end position="144"/>
    </location>
</feature>
<feature type="signal peptide" evidence="1">
    <location>
        <begin position="1"/>
        <end position="18"/>
    </location>
</feature>
<name>A0ABT2WY52_9RHOB</name>
<proteinExistence type="predicted"/>
<dbReference type="Gene3D" id="3.20.20.140">
    <property type="entry name" value="Metal-dependent hydrolases"/>
    <property type="match status" value="1"/>
</dbReference>
<dbReference type="InterPro" id="IPR013108">
    <property type="entry name" value="Amidohydro_3"/>
</dbReference>
<gene>
    <name evidence="3" type="ORF">OEZ49_22800</name>
</gene>